<dbReference type="InterPro" id="IPR038063">
    <property type="entry name" value="Transpep_catalytic_dom"/>
</dbReference>
<dbReference type="PROSITE" id="PS52029">
    <property type="entry name" value="LD_TPASE"/>
    <property type="match status" value="1"/>
</dbReference>
<feature type="region of interest" description="Disordered" evidence="7">
    <location>
        <begin position="54"/>
        <end position="84"/>
    </location>
</feature>
<dbReference type="InterPro" id="IPR050979">
    <property type="entry name" value="LD-transpeptidase"/>
</dbReference>
<keyword evidence="11" id="KW-1185">Reference proteome</keyword>
<evidence type="ECO:0000256" key="2">
    <source>
        <dbReference type="ARBA" id="ARBA00022679"/>
    </source>
</evidence>
<comment type="pathway">
    <text evidence="1 6">Cell wall biogenesis; peptidoglycan biosynthesis.</text>
</comment>
<dbReference type="RefSeq" id="WP_246995306.1">
    <property type="nucleotide sequence ID" value="NZ_BAABIE010000009.1"/>
</dbReference>
<evidence type="ECO:0000259" key="9">
    <source>
        <dbReference type="PROSITE" id="PS52029"/>
    </source>
</evidence>
<feature type="active site" description="Proton donor/acceptor" evidence="6">
    <location>
        <position position="176"/>
    </location>
</feature>
<dbReference type="PANTHER" id="PTHR30582">
    <property type="entry name" value="L,D-TRANSPEPTIDASE"/>
    <property type="match status" value="1"/>
</dbReference>
<protein>
    <recommendedName>
        <fullName evidence="9">L,D-TPase catalytic domain-containing protein</fullName>
    </recommendedName>
</protein>
<dbReference type="PANTHER" id="PTHR30582:SF2">
    <property type="entry name" value="L,D-TRANSPEPTIDASE YCIB-RELATED"/>
    <property type="match status" value="1"/>
</dbReference>
<dbReference type="EMBL" id="BAABIE010000009">
    <property type="protein sequence ID" value="GAA4750570.1"/>
    <property type="molecule type" value="Genomic_DNA"/>
</dbReference>
<accession>A0ABP8Z9M8</accession>
<name>A0ABP8Z9M8_9ACTN</name>
<organism evidence="10 11">
    <name type="scientific">Gordonia alkaliphila</name>
    <dbReference type="NCBI Taxonomy" id="1053547"/>
    <lineage>
        <taxon>Bacteria</taxon>
        <taxon>Bacillati</taxon>
        <taxon>Actinomycetota</taxon>
        <taxon>Actinomycetes</taxon>
        <taxon>Mycobacteriales</taxon>
        <taxon>Gordoniaceae</taxon>
        <taxon>Gordonia</taxon>
    </lineage>
</organism>
<evidence type="ECO:0000313" key="10">
    <source>
        <dbReference type="EMBL" id="GAA4750570.1"/>
    </source>
</evidence>
<evidence type="ECO:0000256" key="6">
    <source>
        <dbReference type="PROSITE-ProRule" id="PRU01373"/>
    </source>
</evidence>
<evidence type="ECO:0000256" key="4">
    <source>
        <dbReference type="ARBA" id="ARBA00022984"/>
    </source>
</evidence>
<evidence type="ECO:0000256" key="7">
    <source>
        <dbReference type="SAM" id="MobiDB-lite"/>
    </source>
</evidence>
<evidence type="ECO:0000256" key="8">
    <source>
        <dbReference type="SAM" id="SignalP"/>
    </source>
</evidence>
<evidence type="ECO:0000313" key="11">
    <source>
        <dbReference type="Proteomes" id="UP001500822"/>
    </source>
</evidence>
<keyword evidence="8" id="KW-0732">Signal</keyword>
<dbReference type="InterPro" id="IPR005490">
    <property type="entry name" value="LD_TPept_cat_dom"/>
</dbReference>
<feature type="signal peptide" evidence="8">
    <location>
        <begin position="1"/>
        <end position="35"/>
    </location>
</feature>
<comment type="caution">
    <text evidence="10">The sequence shown here is derived from an EMBL/GenBank/DDBJ whole genome shotgun (WGS) entry which is preliminary data.</text>
</comment>
<dbReference type="SUPFAM" id="SSF141523">
    <property type="entry name" value="L,D-transpeptidase catalytic domain-like"/>
    <property type="match status" value="1"/>
</dbReference>
<dbReference type="Pfam" id="PF03734">
    <property type="entry name" value="YkuD"/>
    <property type="match status" value="1"/>
</dbReference>
<keyword evidence="4 6" id="KW-0573">Peptidoglycan synthesis</keyword>
<evidence type="ECO:0000256" key="3">
    <source>
        <dbReference type="ARBA" id="ARBA00022960"/>
    </source>
</evidence>
<dbReference type="PROSITE" id="PS51318">
    <property type="entry name" value="TAT"/>
    <property type="match status" value="1"/>
</dbReference>
<feature type="domain" description="L,D-TPase catalytic" evidence="9">
    <location>
        <begin position="93"/>
        <end position="218"/>
    </location>
</feature>
<keyword evidence="5 6" id="KW-0961">Cell wall biogenesis/degradation</keyword>
<feature type="chain" id="PRO_5047006828" description="L,D-TPase catalytic domain-containing protein" evidence="8">
    <location>
        <begin position="36"/>
        <end position="227"/>
    </location>
</feature>
<dbReference type="Proteomes" id="UP001500822">
    <property type="component" value="Unassembled WGS sequence"/>
</dbReference>
<evidence type="ECO:0000256" key="5">
    <source>
        <dbReference type="ARBA" id="ARBA00023316"/>
    </source>
</evidence>
<reference evidence="11" key="1">
    <citation type="journal article" date="2019" name="Int. J. Syst. Evol. Microbiol.">
        <title>The Global Catalogue of Microorganisms (GCM) 10K type strain sequencing project: providing services to taxonomists for standard genome sequencing and annotation.</title>
        <authorList>
            <consortium name="The Broad Institute Genomics Platform"/>
            <consortium name="The Broad Institute Genome Sequencing Center for Infectious Disease"/>
            <person name="Wu L."/>
            <person name="Ma J."/>
        </authorList>
    </citation>
    <scope>NUCLEOTIDE SEQUENCE [LARGE SCALE GENOMIC DNA]</scope>
    <source>
        <strain evidence="11">JCM 18077</strain>
    </source>
</reference>
<evidence type="ECO:0000256" key="1">
    <source>
        <dbReference type="ARBA" id="ARBA00004752"/>
    </source>
</evidence>
<dbReference type="CDD" id="cd16913">
    <property type="entry name" value="YkuD_like"/>
    <property type="match status" value="1"/>
</dbReference>
<keyword evidence="3 6" id="KW-0133">Cell shape</keyword>
<dbReference type="Gene3D" id="2.40.440.10">
    <property type="entry name" value="L,D-transpeptidase catalytic domain-like"/>
    <property type="match status" value="1"/>
</dbReference>
<sequence>MLNAKTSGRRNSLAARLVAVAVGAAALSLAVPAVADANPVDKVTIFPGGPTVEIPEIPGLPTPPEKTTPKPQSTEPAVPGVPAMPNVKTKTGYVALADDATHTIYWWKDGRYIKQMPISMGSDRFPTDNGVYHTMEKYRDMYMDSSTYGVPVDSPDGYRTYVEYATRMSNSGIFIHAAPWSVNQQGNTNVSHGCINVSTENGRWVYENIETGTPIVVRGTVGGQYNG</sequence>
<keyword evidence="2" id="KW-0808">Transferase</keyword>
<feature type="active site" description="Nucleophile" evidence="6">
    <location>
        <position position="194"/>
    </location>
</feature>
<gene>
    <name evidence="10" type="ORF">GCM10023217_21310</name>
</gene>
<dbReference type="InterPro" id="IPR006311">
    <property type="entry name" value="TAT_signal"/>
</dbReference>
<proteinExistence type="predicted"/>